<dbReference type="GO" id="GO:0008962">
    <property type="term" value="F:phosphatidylglycerophosphatase activity"/>
    <property type="evidence" value="ECO:0007669"/>
    <property type="project" value="InterPro"/>
</dbReference>
<dbReference type="NCBIfam" id="TIGR01668">
    <property type="entry name" value="YqeG_hyp_ppase"/>
    <property type="match status" value="1"/>
</dbReference>
<dbReference type="InterPro" id="IPR036412">
    <property type="entry name" value="HAD-like_sf"/>
</dbReference>
<gene>
    <name evidence="1" type="ORF">SAMN02910377_02283</name>
</gene>
<protein>
    <recommendedName>
        <fullName evidence="3">YqeG family HAD IIIA-type phosphatase</fullName>
    </recommendedName>
</protein>
<accession>A0A1H7LA78</accession>
<dbReference type="PANTHER" id="PTHR19288">
    <property type="entry name" value="4-NITROPHENYLPHOSPHATASE-RELATED"/>
    <property type="match status" value="1"/>
</dbReference>
<dbReference type="Gene3D" id="3.40.50.1000">
    <property type="entry name" value="HAD superfamily/HAD-like"/>
    <property type="match status" value="1"/>
</dbReference>
<keyword evidence="2" id="KW-1185">Reference proteome</keyword>
<reference evidence="2" key="1">
    <citation type="submission" date="2016-10" db="EMBL/GenBank/DDBJ databases">
        <authorList>
            <person name="Varghese N."/>
        </authorList>
    </citation>
    <scope>NUCLEOTIDE SEQUENCE [LARGE SCALE GENOMIC DNA]</scope>
    <source>
        <strain evidence="2">ACV-9</strain>
    </source>
</reference>
<proteinExistence type="predicted"/>
<name>A0A1H7LA78_9FIRM</name>
<dbReference type="Pfam" id="PF13242">
    <property type="entry name" value="Hydrolase_like"/>
    <property type="match status" value="1"/>
</dbReference>
<dbReference type="AlphaFoldDB" id="A0A1H7LA78"/>
<evidence type="ECO:0008006" key="3">
    <source>
        <dbReference type="Google" id="ProtNLM"/>
    </source>
</evidence>
<dbReference type="InterPro" id="IPR006549">
    <property type="entry name" value="HAD-SF_hydro_IIIA"/>
</dbReference>
<dbReference type="InterPro" id="IPR010021">
    <property type="entry name" value="PGPP1/Gep4"/>
</dbReference>
<evidence type="ECO:0000313" key="2">
    <source>
        <dbReference type="Proteomes" id="UP000182321"/>
    </source>
</evidence>
<dbReference type="EMBL" id="FNZX01000015">
    <property type="protein sequence ID" value="SEK95666.1"/>
    <property type="molecule type" value="Genomic_DNA"/>
</dbReference>
<dbReference type="NCBIfam" id="TIGR01662">
    <property type="entry name" value="HAD-SF-IIIA"/>
    <property type="match status" value="1"/>
</dbReference>
<sequence>MCSFYCAKIEPMSKRNLYPNDYIKSTYDIDFAKLYEEGYRGVIFDVDNTLVPHNAPADDRAKALFEELHEIGFQALLLSNNKEPRVKTFKEAVEYCTYIYKAGKPGTAGYKKAMEQMGTDVTSTIFVGDQILTDVWGANRAGIRSVMVQPVKKWHEEIQIIFKRFLEAIILLGYKIYKLYGTDINKVPTKSSKGE</sequence>
<dbReference type="GO" id="GO:0005737">
    <property type="term" value="C:cytoplasm"/>
    <property type="evidence" value="ECO:0007669"/>
    <property type="project" value="TreeGrafter"/>
</dbReference>
<dbReference type="InterPro" id="IPR023214">
    <property type="entry name" value="HAD_sf"/>
</dbReference>
<dbReference type="Proteomes" id="UP000182321">
    <property type="component" value="Unassembled WGS sequence"/>
</dbReference>
<organism evidence="1 2">
    <name type="scientific">Pseudobutyrivibrio ruminis</name>
    <dbReference type="NCBI Taxonomy" id="46206"/>
    <lineage>
        <taxon>Bacteria</taxon>
        <taxon>Bacillati</taxon>
        <taxon>Bacillota</taxon>
        <taxon>Clostridia</taxon>
        <taxon>Lachnospirales</taxon>
        <taxon>Lachnospiraceae</taxon>
        <taxon>Pseudobutyrivibrio</taxon>
    </lineage>
</organism>
<evidence type="ECO:0000313" key="1">
    <source>
        <dbReference type="EMBL" id="SEK95666.1"/>
    </source>
</evidence>
<dbReference type="SUPFAM" id="SSF56784">
    <property type="entry name" value="HAD-like"/>
    <property type="match status" value="1"/>
</dbReference>
<dbReference type="PANTHER" id="PTHR19288:SF25">
    <property type="entry name" value="PHOSPHATIDYLGLYCEROPHOSPHATASE GEP4, MITOCHONDRIAL"/>
    <property type="match status" value="1"/>
</dbReference>